<dbReference type="PANTHER" id="PTHR42673:SF4">
    <property type="entry name" value="MALEYLACETOACETATE ISOMERASE"/>
    <property type="match status" value="1"/>
</dbReference>
<dbReference type="EMBL" id="FOVR01000004">
    <property type="protein sequence ID" value="SFO27548.1"/>
    <property type="molecule type" value="Genomic_DNA"/>
</dbReference>
<proteinExistence type="predicted"/>
<dbReference type="Gene3D" id="3.40.30.10">
    <property type="entry name" value="Glutaredoxin"/>
    <property type="match status" value="1"/>
</dbReference>
<feature type="domain" description="GST N-terminal" evidence="1">
    <location>
        <begin position="8"/>
        <end position="84"/>
    </location>
</feature>
<gene>
    <name evidence="2" type="ORF">SAMN04488056_104220</name>
</gene>
<dbReference type="SUPFAM" id="SSF47616">
    <property type="entry name" value="GST C-terminal domain-like"/>
    <property type="match status" value="1"/>
</dbReference>
<dbReference type="InterPro" id="IPR036249">
    <property type="entry name" value="Thioredoxin-like_sf"/>
</dbReference>
<dbReference type="Pfam" id="PF22041">
    <property type="entry name" value="GST_C_7"/>
    <property type="match status" value="1"/>
</dbReference>
<keyword evidence="2" id="KW-0808">Transferase</keyword>
<organism evidence="2 3">
    <name type="scientific">Cohaesibacter marisflavi</name>
    <dbReference type="NCBI Taxonomy" id="655353"/>
    <lineage>
        <taxon>Bacteria</taxon>
        <taxon>Pseudomonadati</taxon>
        <taxon>Pseudomonadota</taxon>
        <taxon>Alphaproteobacteria</taxon>
        <taxon>Hyphomicrobiales</taxon>
        <taxon>Cohaesibacteraceae</taxon>
    </lineage>
</organism>
<evidence type="ECO:0000259" key="1">
    <source>
        <dbReference type="PROSITE" id="PS50404"/>
    </source>
</evidence>
<reference evidence="2 3" key="1">
    <citation type="submission" date="2016-10" db="EMBL/GenBank/DDBJ databases">
        <authorList>
            <person name="de Groot N.N."/>
        </authorList>
    </citation>
    <scope>NUCLEOTIDE SEQUENCE [LARGE SCALE GENOMIC DNA]</scope>
    <source>
        <strain evidence="2 3">CGMCC 1.9157</strain>
    </source>
</reference>
<accession>A0A1I5FUS4</accession>
<dbReference type="STRING" id="655353.SAMN04488056_104220"/>
<dbReference type="InterPro" id="IPR036282">
    <property type="entry name" value="Glutathione-S-Trfase_C_sf"/>
</dbReference>
<dbReference type="Proteomes" id="UP000199236">
    <property type="component" value="Unassembled WGS sequence"/>
</dbReference>
<dbReference type="AlphaFoldDB" id="A0A1I5FUS4"/>
<evidence type="ECO:0000313" key="2">
    <source>
        <dbReference type="EMBL" id="SFO27548.1"/>
    </source>
</evidence>
<dbReference type="InterPro" id="IPR004045">
    <property type="entry name" value="Glutathione_S-Trfase_N"/>
</dbReference>
<dbReference type="SUPFAM" id="SSF52833">
    <property type="entry name" value="Thioredoxin-like"/>
    <property type="match status" value="1"/>
</dbReference>
<dbReference type="Gene3D" id="1.20.1050.10">
    <property type="match status" value="1"/>
</dbReference>
<dbReference type="GO" id="GO:0006559">
    <property type="term" value="P:L-phenylalanine catabolic process"/>
    <property type="evidence" value="ECO:0007669"/>
    <property type="project" value="TreeGrafter"/>
</dbReference>
<dbReference type="PROSITE" id="PS50404">
    <property type="entry name" value="GST_NTER"/>
    <property type="match status" value="1"/>
</dbReference>
<keyword evidence="3" id="KW-1185">Reference proteome</keyword>
<dbReference type="OrthoDB" id="508035at2"/>
<dbReference type="GO" id="GO:0004364">
    <property type="term" value="F:glutathione transferase activity"/>
    <property type="evidence" value="ECO:0007669"/>
    <property type="project" value="TreeGrafter"/>
</dbReference>
<dbReference type="InterPro" id="IPR054416">
    <property type="entry name" value="GST_UstS-like_C"/>
</dbReference>
<evidence type="ECO:0000313" key="3">
    <source>
        <dbReference type="Proteomes" id="UP000199236"/>
    </source>
</evidence>
<dbReference type="CDD" id="cd03202">
    <property type="entry name" value="GST_C_etherase_LigE"/>
    <property type="match status" value="1"/>
</dbReference>
<dbReference type="PANTHER" id="PTHR42673">
    <property type="entry name" value="MALEYLACETOACETATE ISOMERASE"/>
    <property type="match status" value="1"/>
</dbReference>
<dbReference type="CDD" id="cd03038">
    <property type="entry name" value="GST_N_etherase_LigE"/>
    <property type="match status" value="1"/>
</dbReference>
<dbReference type="Pfam" id="PF13409">
    <property type="entry name" value="GST_N_2"/>
    <property type="match status" value="1"/>
</dbReference>
<dbReference type="GO" id="GO:0006749">
    <property type="term" value="P:glutathione metabolic process"/>
    <property type="evidence" value="ECO:0007669"/>
    <property type="project" value="TreeGrafter"/>
</dbReference>
<protein>
    <submittedName>
        <fullName evidence="2">Glutathione S-transferase</fullName>
    </submittedName>
</protein>
<name>A0A1I5FUS4_9HYPH</name>
<dbReference type="GO" id="GO:0016034">
    <property type="term" value="F:maleylacetoacetate isomerase activity"/>
    <property type="evidence" value="ECO:0007669"/>
    <property type="project" value="TreeGrafter"/>
</dbReference>
<sequence>MTIKLYDLCTADRALRFSPACWRTRMALAHKGLEVETVATLFTEIKSIEGGGQTTVPVIADGDTVVRDSFAIALYLEDTYPDLPSLFGGEGGQKMAHFIDRWANAVVDKQLVRFCLLDIYNRLDEKDQPYFRTTREKRFGCALEEVPDHSPDRLDAFRESLLPMRLALRDQAFLGGDAPLYADYSIFGSFQWARMVSDFVLLEEDDPVAQWFDRCLDLYDGLGRSSKV</sequence>